<comment type="caution">
    <text evidence="7">The sequence shown here is derived from an EMBL/GenBank/DDBJ whole genome shotgun (WGS) entry which is preliminary data.</text>
</comment>
<dbReference type="PANTHER" id="PTHR12001">
    <property type="entry name" value="GERANYLGERANYL PYROPHOSPHATE SYNTHASE"/>
    <property type="match status" value="1"/>
</dbReference>
<evidence type="ECO:0000256" key="2">
    <source>
        <dbReference type="ARBA" id="ARBA00006706"/>
    </source>
</evidence>
<evidence type="ECO:0000256" key="3">
    <source>
        <dbReference type="ARBA" id="ARBA00022679"/>
    </source>
</evidence>
<organism evidence="7 8">
    <name type="scientific">Elizabethkingia argenteiflava</name>
    <dbReference type="NCBI Taxonomy" id="2681556"/>
    <lineage>
        <taxon>Bacteria</taxon>
        <taxon>Pseudomonadati</taxon>
        <taxon>Bacteroidota</taxon>
        <taxon>Flavobacteriia</taxon>
        <taxon>Flavobacteriales</taxon>
        <taxon>Weeksellaceae</taxon>
        <taxon>Elizabethkingia</taxon>
    </lineage>
</organism>
<evidence type="ECO:0000313" key="8">
    <source>
        <dbReference type="Proteomes" id="UP000553459"/>
    </source>
</evidence>
<proteinExistence type="inferred from homology"/>
<dbReference type="AlphaFoldDB" id="A0A845PVC3"/>
<accession>A0A845PVC3</accession>
<keyword evidence="4" id="KW-0479">Metal-binding</keyword>
<comment type="cofactor">
    <cofactor evidence="1">
        <name>Mg(2+)</name>
        <dbReference type="ChEBI" id="CHEBI:18420"/>
    </cofactor>
</comment>
<dbReference type="SFLD" id="SFLDS00005">
    <property type="entry name" value="Isoprenoid_Synthase_Type_I"/>
    <property type="match status" value="1"/>
</dbReference>
<sequence>MKIFDQYQTMVSQAIEQYKFTNGPSELYEPINYIISHGGKRLRPMMVLMACDIFGGDMKKVLKPALAIEFFHNFTLIHDDIMDEAPLRRNQPTIHTLHGINTGILSGDALMIKAYQFFEDLEPELFKKCIQIFSETGALLCEGQQMDMNFESRANVSYRDYMLMITYKTGVLSAAALKIGALIAGTSEEQAQLLYNFGLHTGIAFQIMDDYLDVFGKQEQFGKKHAGDIFENKKTILYLIALKFANEEEQKELNFWYSKKTDNIDKIYGVEKIFRRIKVDEKVQRLIHRHNEKGQNYLKKIDLPIEKKQPFIALTNYLLKRDS</sequence>
<name>A0A845PVC3_9FLAO</name>
<evidence type="ECO:0000256" key="1">
    <source>
        <dbReference type="ARBA" id="ARBA00001946"/>
    </source>
</evidence>
<dbReference type="GO" id="GO:0008299">
    <property type="term" value="P:isoprenoid biosynthetic process"/>
    <property type="evidence" value="ECO:0007669"/>
    <property type="project" value="InterPro"/>
</dbReference>
<dbReference type="PANTHER" id="PTHR12001:SF85">
    <property type="entry name" value="SHORT CHAIN ISOPRENYL DIPHOSPHATE SYNTHASE"/>
    <property type="match status" value="1"/>
</dbReference>
<dbReference type="InterPro" id="IPR008949">
    <property type="entry name" value="Isoprenoid_synthase_dom_sf"/>
</dbReference>
<dbReference type="RefSeq" id="WP_166519360.1">
    <property type="nucleotide sequence ID" value="NZ_JAAABJ010000507.1"/>
</dbReference>
<dbReference type="SUPFAM" id="SSF48576">
    <property type="entry name" value="Terpenoid synthases"/>
    <property type="match status" value="1"/>
</dbReference>
<dbReference type="SFLD" id="SFLDG01017">
    <property type="entry name" value="Polyprenyl_Transferase_Like"/>
    <property type="match status" value="1"/>
</dbReference>
<evidence type="ECO:0000256" key="4">
    <source>
        <dbReference type="ARBA" id="ARBA00022723"/>
    </source>
</evidence>
<comment type="similarity">
    <text evidence="2 6">Belongs to the FPP/GGPP synthase family.</text>
</comment>
<keyword evidence="5" id="KW-0460">Magnesium</keyword>
<protein>
    <submittedName>
        <fullName evidence="7">Polyprenyl synthetase family protein</fullName>
    </submittedName>
</protein>
<evidence type="ECO:0000256" key="6">
    <source>
        <dbReference type="RuleBase" id="RU004466"/>
    </source>
</evidence>
<gene>
    <name evidence="7" type="ORF">GNY06_06710</name>
</gene>
<dbReference type="Gene3D" id="1.10.600.10">
    <property type="entry name" value="Farnesyl Diphosphate Synthase"/>
    <property type="match status" value="1"/>
</dbReference>
<dbReference type="GO" id="GO:0046872">
    <property type="term" value="F:metal ion binding"/>
    <property type="evidence" value="ECO:0007669"/>
    <property type="project" value="UniProtKB-KW"/>
</dbReference>
<dbReference type="Proteomes" id="UP000553459">
    <property type="component" value="Unassembled WGS sequence"/>
</dbReference>
<dbReference type="CDD" id="cd00685">
    <property type="entry name" value="Trans_IPPS_HT"/>
    <property type="match status" value="1"/>
</dbReference>
<dbReference type="InterPro" id="IPR000092">
    <property type="entry name" value="Polyprenyl_synt"/>
</dbReference>
<keyword evidence="3 6" id="KW-0808">Transferase</keyword>
<reference evidence="7 8" key="1">
    <citation type="submission" date="2019-11" db="EMBL/GenBank/DDBJ databases">
        <title>Characterization of Elizabethkingia argenteiflava sp. nov., isolated from inner surface of Soybean Pods.</title>
        <authorList>
            <person name="Mo S."/>
        </authorList>
    </citation>
    <scope>NUCLEOTIDE SEQUENCE [LARGE SCALE GENOMIC DNA]</scope>
    <source>
        <strain evidence="7 8">YB22</strain>
    </source>
</reference>
<dbReference type="Pfam" id="PF00348">
    <property type="entry name" value="polyprenyl_synt"/>
    <property type="match status" value="1"/>
</dbReference>
<evidence type="ECO:0000256" key="5">
    <source>
        <dbReference type="ARBA" id="ARBA00022842"/>
    </source>
</evidence>
<evidence type="ECO:0000313" key="7">
    <source>
        <dbReference type="EMBL" id="NAW51073.1"/>
    </source>
</evidence>
<dbReference type="GO" id="GO:0004659">
    <property type="term" value="F:prenyltransferase activity"/>
    <property type="evidence" value="ECO:0007669"/>
    <property type="project" value="InterPro"/>
</dbReference>
<keyword evidence="8" id="KW-1185">Reference proteome</keyword>
<dbReference type="EMBL" id="JAAABJ010000507">
    <property type="protein sequence ID" value="NAW51073.1"/>
    <property type="molecule type" value="Genomic_DNA"/>
</dbReference>